<dbReference type="InterPro" id="IPR011989">
    <property type="entry name" value="ARM-like"/>
</dbReference>
<dbReference type="SUPFAM" id="SSF48371">
    <property type="entry name" value="ARM repeat"/>
    <property type="match status" value="1"/>
</dbReference>
<proteinExistence type="predicted"/>
<evidence type="ECO:0000313" key="4">
    <source>
        <dbReference type="EMBL" id="CAL4807251.1"/>
    </source>
</evidence>
<evidence type="ECO:0000313" key="3">
    <source>
        <dbReference type="EMBL" id="CAL1173314.1"/>
    </source>
</evidence>
<name>A0A9P1GRL0_9DINO</name>
<feature type="region of interest" description="Disordered" evidence="1">
    <location>
        <begin position="41"/>
        <end position="65"/>
    </location>
</feature>
<dbReference type="AlphaFoldDB" id="A0A9P1GRL0"/>
<comment type="caution">
    <text evidence="2">The sequence shown here is derived from an EMBL/GenBank/DDBJ whole genome shotgun (WGS) entry which is preliminary data.</text>
</comment>
<reference evidence="2" key="1">
    <citation type="submission" date="2022-10" db="EMBL/GenBank/DDBJ databases">
        <authorList>
            <person name="Chen Y."/>
            <person name="Dougan E. K."/>
            <person name="Chan C."/>
            <person name="Rhodes N."/>
            <person name="Thang M."/>
        </authorList>
    </citation>
    <scope>NUCLEOTIDE SEQUENCE</scope>
</reference>
<keyword evidence="5" id="KW-1185">Reference proteome</keyword>
<dbReference type="Gene3D" id="1.25.10.10">
    <property type="entry name" value="Leucine-rich Repeat Variant"/>
    <property type="match status" value="1"/>
</dbReference>
<evidence type="ECO:0000256" key="1">
    <source>
        <dbReference type="SAM" id="MobiDB-lite"/>
    </source>
</evidence>
<accession>A0A9P1GRL0</accession>
<dbReference type="EMBL" id="CAMXCT020006780">
    <property type="protein sequence ID" value="CAL1173314.1"/>
    <property type="molecule type" value="Genomic_DNA"/>
</dbReference>
<evidence type="ECO:0000313" key="2">
    <source>
        <dbReference type="EMBL" id="CAI4019939.1"/>
    </source>
</evidence>
<dbReference type="Proteomes" id="UP001152797">
    <property type="component" value="Unassembled WGS sequence"/>
</dbReference>
<sequence length="351" mass="39365">MSFFARLIRQEEPAARVNLDAAHTLYFDSTLQRWRERGTEHLEDLNHGPRRKPEPLQPEPEPAGKAVEEKTVIDELMTPPRVYSTHVLDLRDRAEKLKSPKVTRNGAAVPSLVDVHACDDVATEPPNSPIFTEVSDHSDIPESPLEAPALTRSEDEQMSLLLPTLTEFSSGIKVYAQACAALEKLTFDDAKRQAMIIHSGGVQDLFYALERFQDEDPVQQLPLLELLWSLTFNASALDCLLDANGWRSLESILRSTKSAGRLQAVVCGILINFTEREALRREICHRGICGLICSALHFHHCSELHEHGCQLLYLLAYYPELRPAVLTAGAVEAAKISDEKWGQWVQEILLC</sequence>
<dbReference type="InterPro" id="IPR016024">
    <property type="entry name" value="ARM-type_fold"/>
</dbReference>
<gene>
    <name evidence="2" type="ORF">C1SCF055_LOCUS44395</name>
</gene>
<reference evidence="3" key="2">
    <citation type="submission" date="2024-04" db="EMBL/GenBank/DDBJ databases">
        <authorList>
            <person name="Chen Y."/>
            <person name="Shah S."/>
            <person name="Dougan E. K."/>
            <person name="Thang M."/>
            <person name="Chan C."/>
        </authorList>
    </citation>
    <scope>NUCLEOTIDE SEQUENCE [LARGE SCALE GENOMIC DNA]</scope>
</reference>
<protein>
    <submittedName>
        <fullName evidence="4">Armadillo repeat-containing protein 8</fullName>
    </submittedName>
</protein>
<feature type="compositionally biased region" description="Basic and acidic residues" evidence="1">
    <location>
        <begin position="41"/>
        <end position="54"/>
    </location>
</feature>
<dbReference type="EMBL" id="CAMXCT010006780">
    <property type="protein sequence ID" value="CAI4019939.1"/>
    <property type="molecule type" value="Genomic_DNA"/>
</dbReference>
<evidence type="ECO:0000313" key="5">
    <source>
        <dbReference type="Proteomes" id="UP001152797"/>
    </source>
</evidence>
<dbReference type="EMBL" id="CAMXCT030006780">
    <property type="protein sequence ID" value="CAL4807251.1"/>
    <property type="molecule type" value="Genomic_DNA"/>
</dbReference>
<organism evidence="2">
    <name type="scientific">Cladocopium goreaui</name>
    <dbReference type="NCBI Taxonomy" id="2562237"/>
    <lineage>
        <taxon>Eukaryota</taxon>
        <taxon>Sar</taxon>
        <taxon>Alveolata</taxon>
        <taxon>Dinophyceae</taxon>
        <taxon>Suessiales</taxon>
        <taxon>Symbiodiniaceae</taxon>
        <taxon>Cladocopium</taxon>
    </lineage>
</organism>